<evidence type="ECO:0000256" key="2">
    <source>
        <dbReference type="SAM" id="MobiDB-lite"/>
    </source>
</evidence>
<keyword evidence="1" id="KW-0175">Coiled coil</keyword>
<dbReference type="AlphaFoldDB" id="A0AAV7EF87"/>
<gene>
    <name evidence="3" type="ORF">H6P81_012644</name>
</gene>
<feature type="region of interest" description="Disordered" evidence="2">
    <location>
        <begin position="75"/>
        <end position="105"/>
    </location>
</feature>
<proteinExistence type="predicted"/>
<name>A0AAV7EF87_ARIFI</name>
<evidence type="ECO:0000313" key="4">
    <source>
        <dbReference type="Proteomes" id="UP000825729"/>
    </source>
</evidence>
<keyword evidence="4" id="KW-1185">Reference proteome</keyword>
<comment type="caution">
    <text evidence="3">The sequence shown here is derived from an EMBL/GenBank/DDBJ whole genome shotgun (WGS) entry which is preliminary data.</text>
</comment>
<dbReference type="EMBL" id="JAINDJ010000005">
    <property type="protein sequence ID" value="KAG9446516.1"/>
    <property type="molecule type" value="Genomic_DNA"/>
</dbReference>
<sequence>MASVRLKLSHIVRCHEESKAAFQQLKSQIEISLNEVEEVFVSLAAPLMRLVGLKTEEMASEGRSSFIVIERDPQNRSGCGLARSEAWTRSSSSGDGRPPVPTLEDSESYQVRIARAREELTAKSRLHLQHLALLLRQIENSVNSGLDGYYRRLDDRRHAVQKVFQKSKAFLDAVHHDSRDPKVIFFAACKVLVAVYDQVGSVFGSLEEDTEELIQEIGKRMSSPLAVHAKRLKADTDAGPTSRLAALAEELGRAARDRAAEVGEARRIAIAAEEGKLEAERKLRELERKTERMKDYFGSYCAYFEVERRIEGDKAKQVEVEEKRLQEGGYGSTQGPRQSLSSVSINLVRSNRRKYPLLSPATDLREPSTNHDKCLQVSRAKTTLRRKISPTLYSL</sequence>
<dbReference type="Proteomes" id="UP000825729">
    <property type="component" value="Unassembled WGS sequence"/>
</dbReference>
<protein>
    <submittedName>
        <fullName evidence="3">Uncharacterized protein</fullName>
    </submittedName>
</protein>
<evidence type="ECO:0000313" key="3">
    <source>
        <dbReference type="EMBL" id="KAG9446516.1"/>
    </source>
</evidence>
<accession>A0AAV7EF87</accession>
<feature type="coiled-coil region" evidence="1">
    <location>
        <begin position="269"/>
        <end position="296"/>
    </location>
</feature>
<reference evidence="3 4" key="1">
    <citation type="submission" date="2021-07" db="EMBL/GenBank/DDBJ databases">
        <title>The Aristolochia fimbriata genome: insights into angiosperm evolution, floral development and chemical biosynthesis.</title>
        <authorList>
            <person name="Jiao Y."/>
        </authorList>
    </citation>
    <scope>NUCLEOTIDE SEQUENCE [LARGE SCALE GENOMIC DNA]</scope>
    <source>
        <strain evidence="3">IBCAS-2021</strain>
        <tissue evidence="3">Leaf</tissue>
    </source>
</reference>
<evidence type="ECO:0000256" key="1">
    <source>
        <dbReference type="SAM" id="Coils"/>
    </source>
</evidence>
<organism evidence="3 4">
    <name type="scientific">Aristolochia fimbriata</name>
    <name type="common">White veined hardy Dutchman's pipe vine</name>
    <dbReference type="NCBI Taxonomy" id="158543"/>
    <lineage>
        <taxon>Eukaryota</taxon>
        <taxon>Viridiplantae</taxon>
        <taxon>Streptophyta</taxon>
        <taxon>Embryophyta</taxon>
        <taxon>Tracheophyta</taxon>
        <taxon>Spermatophyta</taxon>
        <taxon>Magnoliopsida</taxon>
        <taxon>Magnoliidae</taxon>
        <taxon>Piperales</taxon>
        <taxon>Aristolochiaceae</taxon>
        <taxon>Aristolochia</taxon>
    </lineage>
</organism>